<dbReference type="Pfam" id="PF01476">
    <property type="entry name" value="LysM"/>
    <property type="match status" value="2"/>
</dbReference>
<dbReference type="RefSeq" id="WP_161931407.1">
    <property type="nucleotide sequence ID" value="NZ_CP047901.1"/>
</dbReference>
<dbReference type="EMBL" id="CP047901">
    <property type="protein sequence ID" value="QHO62997.1"/>
    <property type="molecule type" value="Genomic_DNA"/>
</dbReference>
<name>A0A857N4G3_9BACT</name>
<reference evidence="4" key="1">
    <citation type="journal article" date="2020" name="Microorganisms">
        <title>Complete Genome of a Member of a New Bacterial Lineage in the Microgenomates Group Reveals an Unusual Nucleotide Composition Disparity Between Two Strands of DNA and Limited Metabolic Potential.</title>
        <authorList>
            <person name="Kadnikov V.V."/>
            <person name="Mardanov A.V."/>
            <person name="Beletsky A.V."/>
            <person name="Karnachuk O.V."/>
            <person name="Ravin N.V."/>
        </authorList>
    </citation>
    <scope>NUCLEOTIDE SEQUENCE [LARGE SCALE GENOMIC DNA]</scope>
</reference>
<dbReference type="KEGG" id="caqa:MICH65_0016"/>
<dbReference type="InterPro" id="IPR011055">
    <property type="entry name" value="Dup_hybrid_motif"/>
</dbReference>
<feature type="domain" description="LysM" evidence="2">
    <location>
        <begin position="156"/>
        <end position="202"/>
    </location>
</feature>
<dbReference type="GO" id="GO:0004222">
    <property type="term" value="F:metalloendopeptidase activity"/>
    <property type="evidence" value="ECO:0007669"/>
    <property type="project" value="TreeGrafter"/>
</dbReference>
<dbReference type="InterPro" id="IPR036779">
    <property type="entry name" value="LysM_dom_sf"/>
</dbReference>
<evidence type="ECO:0000313" key="3">
    <source>
        <dbReference type="EMBL" id="QHO62997.1"/>
    </source>
</evidence>
<dbReference type="InterPro" id="IPR016047">
    <property type="entry name" value="M23ase_b-sheet_dom"/>
</dbReference>
<keyword evidence="1" id="KW-0812">Transmembrane</keyword>
<dbReference type="InterPro" id="IPR050570">
    <property type="entry name" value="Cell_wall_metabolism_enzyme"/>
</dbReference>
<dbReference type="PROSITE" id="PS51782">
    <property type="entry name" value="LYSM"/>
    <property type="match status" value="2"/>
</dbReference>
<dbReference type="Pfam" id="PF01551">
    <property type="entry name" value="Peptidase_M23"/>
    <property type="match status" value="1"/>
</dbReference>
<keyword evidence="1" id="KW-1133">Transmembrane helix</keyword>
<dbReference type="CDD" id="cd00118">
    <property type="entry name" value="LysM"/>
    <property type="match status" value="2"/>
</dbReference>
<keyword evidence="1" id="KW-0472">Membrane</keyword>
<dbReference type="Gene3D" id="3.10.350.10">
    <property type="entry name" value="LysM domain"/>
    <property type="match status" value="2"/>
</dbReference>
<protein>
    <submittedName>
        <fullName evidence="3">Murein DD-endopeptidase MepM</fullName>
    </submittedName>
</protein>
<evidence type="ECO:0000259" key="2">
    <source>
        <dbReference type="PROSITE" id="PS51782"/>
    </source>
</evidence>
<dbReference type="Gene3D" id="2.70.70.10">
    <property type="entry name" value="Glucose Permease (Domain IIA)"/>
    <property type="match status" value="1"/>
</dbReference>
<keyword evidence="4" id="KW-1185">Reference proteome</keyword>
<gene>
    <name evidence="3" type="ORF">MICH65_0016</name>
</gene>
<feature type="transmembrane region" description="Helical" evidence="1">
    <location>
        <begin position="73"/>
        <end position="97"/>
    </location>
</feature>
<evidence type="ECO:0000313" key="4">
    <source>
        <dbReference type="Proteomes" id="UP000463983"/>
    </source>
</evidence>
<sequence>MRPFWVRRQDRLGWREKERSSQAREWIIDFGVFLRVLGRYWRSHFLHWFGGFEGIKDVLVGFMYSQRGKYAGVFVHMGMVVLLFAAITVGPTLLAGADNQEMATQRSFAARIGSVVEVETVAAEEAGGMGGAVLGSSSVAISPVTIESDKPRAGVMEYTVQEGDTLSTIAEKFGVSMDTIRWANEDKISSVNSIKPGQVLGIPPVSGIVHTVKSGETIYSIAKKYEADAQSIVDYPFNIFTNDETFSLAIGQTVIVPDGVMPKAQPWSPSSSIARVLTPDAGVVSATGSWIWPAAGRITQPWRPWHRGLDIANKGGGPILAADSGTVTVAGWPDNWGYGNRVVVDHGNGYQTLYAHLSKINVVVGQTVKRGDTLGMMGSTGRSTGTHLHFELRNGGAGLDPLNYLK</sequence>
<dbReference type="Proteomes" id="UP000463983">
    <property type="component" value="Chromosome"/>
</dbReference>
<feature type="domain" description="LysM" evidence="2">
    <location>
        <begin position="208"/>
        <end position="256"/>
    </location>
</feature>
<dbReference type="PANTHER" id="PTHR21666:SF270">
    <property type="entry name" value="MUREIN HYDROLASE ACTIVATOR ENVC"/>
    <property type="match status" value="1"/>
</dbReference>
<dbReference type="PANTHER" id="PTHR21666">
    <property type="entry name" value="PEPTIDASE-RELATED"/>
    <property type="match status" value="1"/>
</dbReference>
<accession>A0A857N4G3</accession>
<organism evidence="3 4">
    <name type="scientific">Candidatus Chazhemtobacterium aquaticus</name>
    <dbReference type="NCBI Taxonomy" id="2715735"/>
    <lineage>
        <taxon>Bacteria</taxon>
        <taxon>Candidatus Chazhemtobacteraceae</taxon>
        <taxon>Candidatus Chazhemtobacterium</taxon>
    </lineage>
</organism>
<evidence type="ECO:0000256" key="1">
    <source>
        <dbReference type="SAM" id="Phobius"/>
    </source>
</evidence>
<dbReference type="InterPro" id="IPR018392">
    <property type="entry name" value="LysM"/>
</dbReference>
<dbReference type="SUPFAM" id="SSF54106">
    <property type="entry name" value="LysM domain"/>
    <property type="match status" value="1"/>
</dbReference>
<dbReference type="CDD" id="cd12797">
    <property type="entry name" value="M23_peptidase"/>
    <property type="match status" value="1"/>
</dbReference>
<dbReference type="SMART" id="SM00257">
    <property type="entry name" value="LysM"/>
    <property type="match status" value="2"/>
</dbReference>
<dbReference type="AlphaFoldDB" id="A0A857N4G3"/>
<proteinExistence type="predicted"/>
<dbReference type="SUPFAM" id="SSF51261">
    <property type="entry name" value="Duplicated hybrid motif"/>
    <property type="match status" value="1"/>
</dbReference>